<dbReference type="AlphaFoldDB" id="A0A6M3L9K8"/>
<name>A0A6M3L9K8_9ZZZZ</name>
<proteinExistence type="predicted"/>
<gene>
    <name evidence="1" type="ORF">MM415B03263_0016</name>
</gene>
<organism evidence="1">
    <name type="scientific">viral metagenome</name>
    <dbReference type="NCBI Taxonomy" id="1070528"/>
    <lineage>
        <taxon>unclassified sequences</taxon>
        <taxon>metagenomes</taxon>
        <taxon>organismal metagenomes</taxon>
    </lineage>
</organism>
<dbReference type="EMBL" id="MT143010">
    <property type="protein sequence ID" value="QJA91747.1"/>
    <property type="molecule type" value="Genomic_DNA"/>
</dbReference>
<evidence type="ECO:0000313" key="1">
    <source>
        <dbReference type="EMBL" id="QJA91747.1"/>
    </source>
</evidence>
<accession>A0A6M3L9K8</accession>
<protein>
    <submittedName>
        <fullName evidence="1">Uncharacterized protein</fullName>
    </submittedName>
</protein>
<sequence>MIGEYIPDDDDYVILESINKGIALGRLSMYQPEDMEIYKVNVDDWEALGKKATLALTRYGRCSYDFMLIIRLLIYAPIMLIKHGLPPWHPEELPYRRDNHFICTEAANRGWADIGYPFIPEGVIPMPASFKLALKRGRLLRVYPV</sequence>
<reference evidence="1" key="1">
    <citation type="submission" date="2020-03" db="EMBL/GenBank/DDBJ databases">
        <title>The deep terrestrial virosphere.</title>
        <authorList>
            <person name="Holmfeldt K."/>
            <person name="Nilsson E."/>
            <person name="Simone D."/>
            <person name="Lopez-Fernandez M."/>
            <person name="Wu X."/>
            <person name="de Brujin I."/>
            <person name="Lundin D."/>
            <person name="Andersson A."/>
            <person name="Bertilsson S."/>
            <person name="Dopson M."/>
        </authorList>
    </citation>
    <scope>NUCLEOTIDE SEQUENCE</scope>
    <source>
        <strain evidence="1">MM415B03263</strain>
    </source>
</reference>